<dbReference type="Proteomes" id="UP000737018">
    <property type="component" value="Unassembled WGS sequence"/>
</dbReference>
<feature type="domain" description="Tripeptidyl peptidase II second Ig-like" evidence="2">
    <location>
        <begin position="19"/>
        <end position="190"/>
    </location>
</feature>
<dbReference type="AlphaFoldDB" id="A0A8J4VLR3"/>
<sequence>MNKISIDDVNCTEIRIFYLSLFQIRIPYRPIDSKLCTLATNRDNLPSGKQILALTLTYKFKLEDAAEVKPQIPLLNNRVYDTKFESQFYMIYDTNRRIYAMGDVYPNFSKLPKGEYNLQLYQHDNVQYLEKLKQLVLFTERNLEEKNVIRLNFFSQLDGPVMGNGTFKTSVFKKRINLFGPPSKDKLPKNSTQGSLLLGAISYGTLSFGQQEEGKNPLKNPVSYQLSYILPPNKLDEDKGKGSSSTGIKTVSDRLEEEVRDVKIKKKLSVSLKSEYPKYTPLLAKILEGLLSQSNVEDKIHHDEEVIDSANEVFDSIDREELAKFISLKSDPEDEEAEGQEASSLASSKDLEITRDQSQPEFGVLPDLFEENFKELKKWVNLKSSKYGTLLVLVLCERRSGRLGTALKALNDIIQDDGEPPKKKLYELKLSLLDEIGWSHLAIYERQWMHVRFPASLPLSKRTSKCKLLARPSQSGLDIETKMWSQD</sequence>
<dbReference type="InterPro" id="IPR022229">
    <property type="entry name" value="TPPII_Ig-like-2"/>
</dbReference>
<evidence type="ECO:0000313" key="4">
    <source>
        <dbReference type="Proteomes" id="UP000737018"/>
    </source>
</evidence>
<name>A0A8J4VLR3_9ROSI</name>
<dbReference type="InterPro" id="IPR046939">
    <property type="entry name" value="TPPII_C_sf"/>
</dbReference>
<proteinExistence type="predicted"/>
<organism evidence="3 4">
    <name type="scientific">Castanea mollissima</name>
    <name type="common">Chinese chestnut</name>
    <dbReference type="NCBI Taxonomy" id="60419"/>
    <lineage>
        <taxon>Eukaryota</taxon>
        <taxon>Viridiplantae</taxon>
        <taxon>Streptophyta</taxon>
        <taxon>Embryophyta</taxon>
        <taxon>Tracheophyta</taxon>
        <taxon>Spermatophyta</taxon>
        <taxon>Magnoliopsida</taxon>
        <taxon>eudicotyledons</taxon>
        <taxon>Gunneridae</taxon>
        <taxon>Pentapetalae</taxon>
        <taxon>rosids</taxon>
        <taxon>fabids</taxon>
        <taxon>Fagales</taxon>
        <taxon>Fagaceae</taxon>
        <taxon>Castanea</taxon>
    </lineage>
</organism>
<reference evidence="3" key="1">
    <citation type="submission" date="2020-03" db="EMBL/GenBank/DDBJ databases">
        <title>Castanea mollissima Vanexum genome sequencing.</title>
        <authorList>
            <person name="Staton M."/>
        </authorList>
    </citation>
    <scope>NUCLEOTIDE SEQUENCE</scope>
    <source>
        <tissue evidence="3">Leaf</tissue>
    </source>
</reference>
<dbReference type="Gene3D" id="1.25.40.710">
    <property type="match status" value="1"/>
</dbReference>
<comment type="caution">
    <text evidence="3">The sequence shown here is derived from an EMBL/GenBank/DDBJ whole genome shotgun (WGS) entry which is preliminary data.</text>
</comment>
<accession>A0A8J4VLR3</accession>
<evidence type="ECO:0000259" key="2">
    <source>
        <dbReference type="Pfam" id="PF12580"/>
    </source>
</evidence>
<keyword evidence="4" id="KW-1185">Reference proteome</keyword>
<evidence type="ECO:0000313" key="3">
    <source>
        <dbReference type="EMBL" id="KAF3954239.1"/>
    </source>
</evidence>
<dbReference type="OrthoDB" id="10256524at2759"/>
<gene>
    <name evidence="3" type="ORF">CMV_020394</name>
</gene>
<dbReference type="EMBL" id="JRKL02003777">
    <property type="protein sequence ID" value="KAF3954239.1"/>
    <property type="molecule type" value="Genomic_DNA"/>
</dbReference>
<dbReference type="Pfam" id="PF12580">
    <property type="entry name" value="TPPII"/>
    <property type="match status" value="1"/>
</dbReference>
<feature type="region of interest" description="Disordered" evidence="1">
    <location>
        <begin position="328"/>
        <end position="350"/>
    </location>
</feature>
<evidence type="ECO:0000256" key="1">
    <source>
        <dbReference type="SAM" id="MobiDB-lite"/>
    </source>
</evidence>
<protein>
    <recommendedName>
        <fullName evidence="2">Tripeptidyl peptidase II second Ig-like domain-containing protein</fullName>
    </recommendedName>
</protein>